<dbReference type="InterPro" id="IPR036770">
    <property type="entry name" value="Ankyrin_rpt-contain_sf"/>
</dbReference>
<comment type="caution">
    <text evidence="2">The sequence shown here is derived from an EMBL/GenBank/DDBJ whole genome shotgun (WGS) entry which is preliminary data.</text>
</comment>
<evidence type="ECO:0000313" key="3">
    <source>
        <dbReference type="Proteomes" id="UP000485058"/>
    </source>
</evidence>
<gene>
    <name evidence="2" type="ORF">HaLaN_28586</name>
</gene>
<sequence length="50" mass="5433">VAISQGLDLNERDANGHYKYPPREIPAALLEAGADKEARDKAGLTALQVW</sequence>
<accession>A0A6A0AC70</accession>
<protein>
    <submittedName>
        <fullName evidence="2">ANK_REP_REGION domain-containing protein</fullName>
    </submittedName>
</protein>
<feature type="region of interest" description="Disordered" evidence="1">
    <location>
        <begin position="1"/>
        <end position="20"/>
    </location>
</feature>
<evidence type="ECO:0000313" key="2">
    <source>
        <dbReference type="EMBL" id="GFH29851.1"/>
    </source>
</evidence>
<dbReference type="AlphaFoldDB" id="A0A6A0AC70"/>
<dbReference type="EMBL" id="BLLF01004559">
    <property type="protein sequence ID" value="GFH29851.1"/>
    <property type="molecule type" value="Genomic_DNA"/>
</dbReference>
<evidence type="ECO:0000256" key="1">
    <source>
        <dbReference type="SAM" id="MobiDB-lite"/>
    </source>
</evidence>
<dbReference type="Proteomes" id="UP000485058">
    <property type="component" value="Unassembled WGS sequence"/>
</dbReference>
<feature type="non-terminal residue" evidence="2">
    <location>
        <position position="1"/>
    </location>
</feature>
<keyword evidence="3" id="KW-1185">Reference proteome</keyword>
<dbReference type="SUPFAM" id="SSF48403">
    <property type="entry name" value="Ankyrin repeat"/>
    <property type="match status" value="1"/>
</dbReference>
<organism evidence="2 3">
    <name type="scientific">Haematococcus lacustris</name>
    <name type="common">Green alga</name>
    <name type="synonym">Haematococcus pluvialis</name>
    <dbReference type="NCBI Taxonomy" id="44745"/>
    <lineage>
        <taxon>Eukaryota</taxon>
        <taxon>Viridiplantae</taxon>
        <taxon>Chlorophyta</taxon>
        <taxon>core chlorophytes</taxon>
        <taxon>Chlorophyceae</taxon>
        <taxon>CS clade</taxon>
        <taxon>Chlamydomonadales</taxon>
        <taxon>Haematococcaceae</taxon>
        <taxon>Haematococcus</taxon>
    </lineage>
</organism>
<name>A0A6A0AC70_HAELA</name>
<proteinExistence type="predicted"/>
<reference evidence="2 3" key="1">
    <citation type="submission" date="2020-02" db="EMBL/GenBank/DDBJ databases">
        <title>Draft genome sequence of Haematococcus lacustris strain NIES-144.</title>
        <authorList>
            <person name="Morimoto D."/>
            <person name="Nakagawa S."/>
            <person name="Yoshida T."/>
            <person name="Sawayama S."/>
        </authorList>
    </citation>
    <scope>NUCLEOTIDE SEQUENCE [LARGE SCALE GENOMIC DNA]</scope>
    <source>
        <strain evidence="2 3">NIES-144</strain>
    </source>
</reference>